<name>A0ACB9SR43_HOLOL</name>
<evidence type="ECO:0000313" key="1">
    <source>
        <dbReference type="EMBL" id="KAI4457661.1"/>
    </source>
</evidence>
<proteinExistence type="predicted"/>
<comment type="caution">
    <text evidence="1">The sequence shown here is derived from an EMBL/GenBank/DDBJ whole genome shotgun (WGS) entry which is preliminary data.</text>
</comment>
<reference evidence="1" key="1">
    <citation type="submission" date="2022-04" db="EMBL/GenBank/DDBJ databases">
        <title>Chromosome-scale genome assembly of Holotrichia oblita Faldermann.</title>
        <authorList>
            <person name="Rongchong L."/>
        </authorList>
    </citation>
    <scope>NUCLEOTIDE SEQUENCE</scope>
    <source>
        <strain evidence="1">81SQS9</strain>
    </source>
</reference>
<protein>
    <submittedName>
        <fullName evidence="1">Uncharacterized protein</fullName>
    </submittedName>
</protein>
<accession>A0ACB9SR43</accession>
<evidence type="ECO:0000313" key="2">
    <source>
        <dbReference type="Proteomes" id="UP001056778"/>
    </source>
</evidence>
<dbReference type="Proteomes" id="UP001056778">
    <property type="component" value="Chromosome 7"/>
</dbReference>
<organism evidence="1 2">
    <name type="scientific">Holotrichia oblita</name>
    <name type="common">Chafer beetle</name>
    <dbReference type="NCBI Taxonomy" id="644536"/>
    <lineage>
        <taxon>Eukaryota</taxon>
        <taxon>Metazoa</taxon>
        <taxon>Ecdysozoa</taxon>
        <taxon>Arthropoda</taxon>
        <taxon>Hexapoda</taxon>
        <taxon>Insecta</taxon>
        <taxon>Pterygota</taxon>
        <taxon>Neoptera</taxon>
        <taxon>Endopterygota</taxon>
        <taxon>Coleoptera</taxon>
        <taxon>Polyphaga</taxon>
        <taxon>Scarabaeiformia</taxon>
        <taxon>Scarabaeidae</taxon>
        <taxon>Melolonthinae</taxon>
        <taxon>Holotrichia</taxon>
    </lineage>
</organism>
<gene>
    <name evidence="1" type="ORF">MML48_7g00004478</name>
</gene>
<keyword evidence="2" id="KW-1185">Reference proteome</keyword>
<sequence length="292" mass="32947">MGNNDLGEHSRKTRNDGKNELEERPFKKAKYVWQLKGKYHLKDSYKQPNNTEMVEGCSKDSIEEVQVKEDLTAIVNNNNSKNKTCNKCCLDTLLARSNALLESEDSSDLEVNSNNIDRSISDEIPVTLVKPNMKNHDDYLSKWQARQVAKCYVDNTINSILEQWRPVERPVDASDFVENCDNDGQIEDEGILMAIQSHGLQSGNNIDYRGGGMSRDCNISSALFQSACLEESALDNYENVFYESRKNAEQEMLCDSDLEKGEAYEITDQMDFLSAAVSVAIQKKGLSSYSYG</sequence>
<dbReference type="EMBL" id="CM043021">
    <property type="protein sequence ID" value="KAI4457661.1"/>
    <property type="molecule type" value="Genomic_DNA"/>
</dbReference>